<dbReference type="EMBL" id="CP002656">
    <property type="protein sequence ID" value="AEB95423.1"/>
    <property type="molecule type" value="Genomic_DNA"/>
</dbReference>
<dbReference type="KEGG" id="mcn:Mcup_1320"/>
<evidence type="ECO:0000313" key="2">
    <source>
        <dbReference type="Proteomes" id="UP000007812"/>
    </source>
</evidence>
<dbReference type="HOGENOM" id="CLU_1559516_0_0_2"/>
<dbReference type="STRING" id="1006006.Mcup_1320"/>
<gene>
    <name evidence="1" type="ordered locus">Mcup_1320</name>
</gene>
<protein>
    <recommendedName>
        <fullName evidence="3">DUF4352 domain-containing protein</fullName>
    </recommendedName>
</protein>
<dbReference type="RefSeq" id="WP_013737921.1">
    <property type="nucleotide sequence ID" value="NC_015435.1"/>
</dbReference>
<dbReference type="OrthoDB" id="2233at41980"/>
<organism evidence="1 2">
    <name type="scientific">Metallosphaera cuprina (strain Ar-4)</name>
    <dbReference type="NCBI Taxonomy" id="1006006"/>
    <lineage>
        <taxon>Archaea</taxon>
        <taxon>Thermoproteota</taxon>
        <taxon>Thermoprotei</taxon>
        <taxon>Sulfolobales</taxon>
        <taxon>Sulfolobaceae</taxon>
        <taxon>Metallosphaera</taxon>
    </lineage>
</organism>
<dbReference type="eggNOG" id="arCOG03871">
    <property type="taxonomic scope" value="Archaea"/>
</dbReference>
<sequence length="165" mass="16405">MGRILKSRRAISGAVTALILVIVSVALALAVAVFAFGLFGSFGSSGGQAQVIGTPQVSVTGPSGGPYTIIVNVTIKNSGSNPATIQSVTVANITATAGNIKIKPLTIPAGYDGVVNISISGVTHLPLTLANTNTGGSVPISIALTEGSLSPILTTQGILTNSSYT</sequence>
<dbReference type="Proteomes" id="UP000007812">
    <property type="component" value="Chromosome"/>
</dbReference>
<reference evidence="1 2" key="1">
    <citation type="journal article" date="2011" name="J. Bacteriol.">
        <title>Complete genome sequence of Metallosphaera cuprina, a metal sulfide-oxidizing archaeon from a hot spring.</title>
        <authorList>
            <person name="Liu L.J."/>
            <person name="You X.Y."/>
            <person name="Zheng H."/>
            <person name="Wang S."/>
            <person name="Jiang C.Y."/>
            <person name="Liu S.J."/>
        </authorList>
    </citation>
    <scope>NUCLEOTIDE SEQUENCE [LARGE SCALE GENOMIC DNA]</scope>
    <source>
        <strain evidence="1 2">Ar-4</strain>
    </source>
</reference>
<name>F4FY50_METCR</name>
<dbReference type="PATRIC" id="fig|1006006.8.peg.1313"/>
<dbReference type="AlphaFoldDB" id="F4FY50"/>
<evidence type="ECO:0008006" key="3">
    <source>
        <dbReference type="Google" id="ProtNLM"/>
    </source>
</evidence>
<dbReference type="GeneID" id="10493509"/>
<keyword evidence="2" id="KW-1185">Reference proteome</keyword>
<evidence type="ECO:0000313" key="1">
    <source>
        <dbReference type="EMBL" id="AEB95423.1"/>
    </source>
</evidence>
<proteinExistence type="predicted"/>
<accession>F4FY50</accession>